<keyword evidence="11 20" id="KW-0129">CBS domain</keyword>
<dbReference type="InterPro" id="IPR046353">
    <property type="entry name" value="CBS_C"/>
</dbReference>
<evidence type="ECO:0000256" key="2">
    <source>
        <dbReference type="ARBA" id="ARBA00002100"/>
    </source>
</evidence>
<dbReference type="SUPFAM" id="SSF48403">
    <property type="entry name" value="Ankyrin repeat"/>
    <property type="match status" value="1"/>
</dbReference>
<organism evidence="25 26">
    <name type="scientific">Ceratocystis lukuohia</name>
    <dbReference type="NCBI Taxonomy" id="2019550"/>
    <lineage>
        <taxon>Eukaryota</taxon>
        <taxon>Fungi</taxon>
        <taxon>Dikarya</taxon>
        <taxon>Ascomycota</taxon>
        <taxon>Pezizomycotina</taxon>
        <taxon>Sordariomycetes</taxon>
        <taxon>Hypocreomycetidae</taxon>
        <taxon>Microascales</taxon>
        <taxon>Ceratocystidaceae</taxon>
        <taxon>Ceratocystis</taxon>
    </lineage>
</organism>
<evidence type="ECO:0000256" key="14">
    <source>
        <dbReference type="ARBA" id="ARBA00023239"/>
    </source>
</evidence>
<keyword evidence="14 21" id="KW-0456">Lyase</keyword>
<feature type="compositionally biased region" description="Polar residues" evidence="22">
    <location>
        <begin position="514"/>
        <end position="526"/>
    </location>
</feature>
<keyword evidence="15" id="KW-0449">Lipoprotein</keyword>
<evidence type="ECO:0000256" key="4">
    <source>
        <dbReference type="ARBA" id="ARBA00005003"/>
    </source>
</evidence>
<dbReference type="SMART" id="SM00248">
    <property type="entry name" value="ANK"/>
    <property type="match status" value="5"/>
</dbReference>
<dbReference type="EC" id="4.2.1.22" evidence="7 21"/>
<accession>A0ABR4MBG2</accession>
<keyword evidence="10 23" id="KW-1133">Transmembrane helix</keyword>
<dbReference type="InterPro" id="IPR001216">
    <property type="entry name" value="P-phosphate_BS"/>
</dbReference>
<comment type="similarity">
    <text evidence="5 21">Belongs to the cysteine synthase/cystathionine beta-synthase family.</text>
</comment>
<dbReference type="InterPro" id="IPR002110">
    <property type="entry name" value="Ankyrin_rpt"/>
</dbReference>
<dbReference type="InterPro" id="IPR000644">
    <property type="entry name" value="CBS_dom"/>
</dbReference>
<dbReference type="Pfam" id="PF12796">
    <property type="entry name" value="Ank_2"/>
    <property type="match status" value="2"/>
</dbReference>
<dbReference type="Proteomes" id="UP001610728">
    <property type="component" value="Unassembled WGS sequence"/>
</dbReference>
<feature type="compositionally biased region" description="Pro residues" evidence="22">
    <location>
        <begin position="535"/>
        <end position="551"/>
    </location>
</feature>
<dbReference type="Gene3D" id="3.40.50.1100">
    <property type="match status" value="2"/>
</dbReference>
<keyword evidence="8 23" id="KW-0812">Transmembrane</keyword>
<dbReference type="Pfam" id="PF00571">
    <property type="entry name" value="CBS"/>
    <property type="match status" value="1"/>
</dbReference>
<dbReference type="GeneID" id="98120168"/>
<comment type="similarity">
    <text evidence="6">Belongs to the DHHC palmitoyltransferase family. AKR/ZDHHC17 subfamily.</text>
</comment>
<comment type="catalytic activity">
    <reaction evidence="17 21">
        <text>L-homocysteine + L-serine = L,L-cystathionine + H2O</text>
        <dbReference type="Rhea" id="RHEA:10112"/>
        <dbReference type="ChEBI" id="CHEBI:15377"/>
        <dbReference type="ChEBI" id="CHEBI:33384"/>
        <dbReference type="ChEBI" id="CHEBI:58161"/>
        <dbReference type="ChEBI" id="CHEBI:58199"/>
        <dbReference type="EC" id="4.2.1.22"/>
    </reaction>
</comment>
<evidence type="ECO:0000259" key="24">
    <source>
        <dbReference type="PROSITE" id="PS51371"/>
    </source>
</evidence>
<evidence type="ECO:0000256" key="15">
    <source>
        <dbReference type="ARBA" id="ARBA00023288"/>
    </source>
</evidence>
<dbReference type="InterPro" id="IPR005857">
    <property type="entry name" value="Cysta_beta_synth"/>
</dbReference>
<feature type="transmembrane region" description="Helical" evidence="23">
    <location>
        <begin position="1076"/>
        <end position="1098"/>
    </location>
</feature>
<dbReference type="PANTHER" id="PTHR10314">
    <property type="entry name" value="CYSTATHIONINE BETA-SYNTHASE"/>
    <property type="match status" value="1"/>
</dbReference>
<keyword evidence="9 21" id="KW-0663">Pyridoxal phosphate</keyword>
<evidence type="ECO:0000256" key="17">
    <source>
        <dbReference type="ARBA" id="ARBA00047490"/>
    </source>
</evidence>
<dbReference type="InterPro" id="IPR001594">
    <property type="entry name" value="Palmitoyltrfase_DHHC"/>
</dbReference>
<dbReference type="PROSITE" id="PS50216">
    <property type="entry name" value="DHHC"/>
    <property type="match status" value="1"/>
</dbReference>
<keyword evidence="12 23" id="KW-0472">Membrane</keyword>
<keyword evidence="13" id="KW-0564">Palmitate</keyword>
<feature type="region of interest" description="Disordered" evidence="22">
    <location>
        <begin position="1184"/>
        <end position="1209"/>
    </location>
</feature>
<dbReference type="PROSITE" id="PS00901">
    <property type="entry name" value="CYS_SYNTHASE"/>
    <property type="match status" value="1"/>
</dbReference>
<comment type="cofactor">
    <cofactor evidence="1 21">
        <name>pyridoxal 5'-phosphate</name>
        <dbReference type="ChEBI" id="CHEBI:597326"/>
    </cofactor>
</comment>
<feature type="transmembrane region" description="Helical" evidence="23">
    <location>
        <begin position="880"/>
        <end position="901"/>
    </location>
</feature>
<evidence type="ECO:0000256" key="18">
    <source>
        <dbReference type="ARBA" id="ARBA00048048"/>
    </source>
</evidence>
<dbReference type="RefSeq" id="XP_070856781.1">
    <property type="nucleotide sequence ID" value="XM_071004785.1"/>
</dbReference>
<feature type="transmembrane region" description="Helical" evidence="23">
    <location>
        <begin position="907"/>
        <end position="930"/>
    </location>
</feature>
<feature type="transmembrane region" description="Helical" evidence="23">
    <location>
        <begin position="1124"/>
        <end position="1146"/>
    </location>
</feature>
<evidence type="ECO:0000256" key="23">
    <source>
        <dbReference type="SAM" id="Phobius"/>
    </source>
</evidence>
<evidence type="ECO:0000256" key="21">
    <source>
        <dbReference type="RuleBase" id="RU361204"/>
    </source>
</evidence>
<evidence type="ECO:0000256" key="12">
    <source>
        <dbReference type="ARBA" id="ARBA00023136"/>
    </source>
</evidence>
<feature type="transmembrane region" description="Helical" evidence="23">
    <location>
        <begin position="980"/>
        <end position="1000"/>
    </location>
</feature>
<comment type="pathway">
    <text evidence="4">Amino-acid biosynthesis; L-cysteine biosynthesis; L-cysteine from L-homocysteine and L-serine: step 1/2.</text>
</comment>
<dbReference type="InterPro" id="IPR046342">
    <property type="entry name" value="CBS_dom_sf"/>
</dbReference>
<feature type="domain" description="CBS" evidence="24">
    <location>
        <begin position="365"/>
        <end position="421"/>
    </location>
</feature>
<dbReference type="NCBIfam" id="TIGR01137">
    <property type="entry name" value="cysta_beta"/>
    <property type="match status" value="1"/>
</dbReference>
<evidence type="ECO:0000256" key="6">
    <source>
        <dbReference type="ARBA" id="ARBA00010104"/>
    </source>
</evidence>
<evidence type="ECO:0000256" key="5">
    <source>
        <dbReference type="ARBA" id="ARBA00007103"/>
    </source>
</evidence>
<evidence type="ECO:0000256" key="13">
    <source>
        <dbReference type="ARBA" id="ARBA00023139"/>
    </source>
</evidence>
<dbReference type="PROSITE" id="PS50088">
    <property type="entry name" value="ANK_REPEAT"/>
    <property type="match status" value="5"/>
</dbReference>
<gene>
    <name evidence="25" type="ORF">HOO65_070063</name>
</gene>
<reference evidence="25 26" key="1">
    <citation type="submission" date="2020-05" db="EMBL/GenBank/DDBJ databases">
        <title>Ceratocystis lukuohia genome.</title>
        <authorList>
            <person name="Harrington T.C."/>
            <person name="Kim K."/>
            <person name="Mayers C.G."/>
        </authorList>
    </citation>
    <scope>NUCLEOTIDE SEQUENCE [LARGE SCALE GENOMIC DNA]</scope>
    <source>
        <strain evidence="25 26">C4212</strain>
    </source>
</reference>
<feature type="repeat" description="ANK" evidence="19">
    <location>
        <begin position="797"/>
        <end position="829"/>
    </location>
</feature>
<dbReference type="InterPro" id="IPR036770">
    <property type="entry name" value="Ankyrin_rpt-contain_sf"/>
</dbReference>
<protein>
    <recommendedName>
        <fullName evidence="16 21">Cystathionine beta-synthase</fullName>
        <ecNumber evidence="7 21">4.2.1.22</ecNumber>
    </recommendedName>
</protein>
<evidence type="ECO:0000256" key="7">
    <source>
        <dbReference type="ARBA" id="ARBA00012041"/>
    </source>
</evidence>
<evidence type="ECO:0000313" key="26">
    <source>
        <dbReference type="Proteomes" id="UP001610728"/>
    </source>
</evidence>
<keyword evidence="26" id="KW-1185">Reference proteome</keyword>
<dbReference type="Pfam" id="PF01529">
    <property type="entry name" value="DHHC"/>
    <property type="match status" value="1"/>
</dbReference>
<dbReference type="InterPro" id="IPR050214">
    <property type="entry name" value="Cys_Synth/Cystath_Beta-Synth"/>
</dbReference>
<proteinExistence type="inferred from homology"/>
<dbReference type="EMBL" id="JABSNW010000007">
    <property type="protein sequence ID" value="KAL2885601.1"/>
    <property type="molecule type" value="Genomic_DNA"/>
</dbReference>
<evidence type="ECO:0000256" key="22">
    <source>
        <dbReference type="SAM" id="MobiDB-lite"/>
    </source>
</evidence>
<dbReference type="Gene3D" id="3.10.580.10">
    <property type="entry name" value="CBS-domain"/>
    <property type="match status" value="1"/>
</dbReference>
<evidence type="ECO:0000313" key="25">
    <source>
        <dbReference type="EMBL" id="KAL2885601.1"/>
    </source>
</evidence>
<feature type="transmembrane region" description="Helical" evidence="23">
    <location>
        <begin position="942"/>
        <end position="960"/>
    </location>
</feature>
<dbReference type="SUPFAM" id="SSF53686">
    <property type="entry name" value="Tryptophan synthase beta subunit-like PLP-dependent enzymes"/>
    <property type="match status" value="1"/>
</dbReference>
<feature type="repeat" description="ANK" evidence="19">
    <location>
        <begin position="698"/>
        <end position="730"/>
    </location>
</feature>
<feature type="repeat" description="ANK" evidence="19">
    <location>
        <begin position="731"/>
        <end position="763"/>
    </location>
</feature>
<evidence type="ECO:0000256" key="20">
    <source>
        <dbReference type="PROSITE-ProRule" id="PRU00703"/>
    </source>
</evidence>
<feature type="region of interest" description="Disordered" evidence="22">
    <location>
        <begin position="514"/>
        <end position="559"/>
    </location>
</feature>
<comment type="function">
    <text evidence="2">Palmitoyltransferase specific for casein kinase 1.</text>
</comment>
<keyword evidence="21" id="KW-0028">Amino-acid biosynthesis</keyword>
<comment type="catalytic activity">
    <reaction evidence="18">
        <text>L-cysteinyl-[protein] + hexadecanoyl-CoA = S-hexadecanoyl-L-cysteinyl-[protein] + CoA</text>
        <dbReference type="Rhea" id="RHEA:36683"/>
        <dbReference type="Rhea" id="RHEA-COMP:10131"/>
        <dbReference type="Rhea" id="RHEA-COMP:11032"/>
        <dbReference type="ChEBI" id="CHEBI:29950"/>
        <dbReference type="ChEBI" id="CHEBI:57287"/>
        <dbReference type="ChEBI" id="CHEBI:57379"/>
        <dbReference type="ChEBI" id="CHEBI:74151"/>
        <dbReference type="EC" id="2.3.1.225"/>
    </reaction>
</comment>
<evidence type="ECO:0000256" key="9">
    <source>
        <dbReference type="ARBA" id="ARBA00022898"/>
    </source>
</evidence>
<evidence type="ECO:0000256" key="10">
    <source>
        <dbReference type="ARBA" id="ARBA00022989"/>
    </source>
</evidence>
<evidence type="ECO:0000256" key="3">
    <source>
        <dbReference type="ARBA" id="ARBA00004520"/>
    </source>
</evidence>
<dbReference type="PROSITE" id="PS51371">
    <property type="entry name" value="CBS"/>
    <property type="match status" value="1"/>
</dbReference>
<dbReference type="PROSITE" id="PS50297">
    <property type="entry name" value="ANK_REP_REGION"/>
    <property type="match status" value="3"/>
</dbReference>
<evidence type="ECO:0000256" key="8">
    <source>
        <dbReference type="ARBA" id="ARBA00022692"/>
    </source>
</evidence>
<keyword evidence="21" id="KW-0198">Cysteine biosynthesis</keyword>
<dbReference type="InterPro" id="IPR001926">
    <property type="entry name" value="TrpB-like_PALP"/>
</dbReference>
<dbReference type="CDD" id="cd01561">
    <property type="entry name" value="CBS_like"/>
    <property type="match status" value="1"/>
</dbReference>
<dbReference type="SUPFAM" id="SSF54631">
    <property type="entry name" value="CBS-domain pair"/>
    <property type="match status" value="1"/>
</dbReference>
<dbReference type="InterPro" id="IPR036052">
    <property type="entry name" value="TrpB-like_PALP_sf"/>
</dbReference>
<evidence type="ECO:0000256" key="11">
    <source>
        <dbReference type="ARBA" id="ARBA00023122"/>
    </source>
</evidence>
<keyword evidence="19" id="KW-0040">ANK repeat</keyword>
<dbReference type="SMART" id="SM00116">
    <property type="entry name" value="CBS"/>
    <property type="match status" value="1"/>
</dbReference>
<sequence>MSSQPPSLAPRVAASVTELIGNTPLIRLNKVPQSLGIDCEVYAKVELFNAGGSVKDRIALRMVEEAERSGRIKPGDTLIEPTSGNTGIGLALVAAIKGYKAIITLPEKMSAEKVSVLKALGATIIRTPTQAAWDAPESHIGVARRLQKEIPNAHILDQYTNPANPDAHEFGTAEEIWEQAGGKITAVVAGAGTGGTITGIGRGLKKHDANIKIIAGDPQGSILAVPESLNKEHENQPYKVEGIGYDFIPDVLDRPVIDEWYKTEDYESFQLARRLIAEEGILVGGSSGSAMSAMVQAVRKNGWGKDDKIVVVFPDSIRSYLSKFADDDWLAANHLLTPEEGASKTAKPAGTGDDGLANATISELRLKPVTTVSGSQRCADAIETMRDKGFDQLPVLSDSQKLVGLVTLGNLLSYISSGRATADSLVSSVMFDFSRIDEVVTDARDLAADGSAKAKKRSFVELTMASSLTTLSKFLEWNSAAIVTEKTADGTMKPVAVATKVDLLTWMPAANINTNTTSRPTLSKPSLRSKFRPVLPFPPPPSDLRPSPSPPHCGMDKPQKHTLLPLSKSAIAAPVLDINASGSTNSAMELGHIGSGGESSAGSDPVVDTSRNKDIVAGGAAPGADAAGATDETDIMHFARVGDVAAMERLFETGNYDATYHDDEGITPLHWAAINNQYAMCKFLIDHGAEINRKGGESISTPLQWAAQRCHYYTVNLLLQHGADPLITDSQGYNTLHISSFNGNVLLIVLLLHQGIPVDVLDSYGHTALMWAAYKGFPRCVDVFLRWGASVHITDEQGFTALHWALVKGSPQCILKLIEYGADRFAQTTSGKTPATTAVELNTASAWHRALKECGYDQDGHASVPSWPGSAYMLQDRRGFVNKFMFFWPFILVWAGLNIMAHMPVFAAVPTTAAVSYGLMWVALQVMEYAPPDMRHFSRTPWMAGIFAATLFWTGLNWLWTVMPETTFKAGAGESHSLLSLLFIVCFVLVVYFYTASMVYDPGFVPRLNGIAEQKAVIDELLSLWKFDEENFCVTCMIRTPLRSKHCKRCQRCVAKHDHHCPWVNNCIGVNNHRHFFLYVITLALGILIYDWILYHYFSRISEHAEPTCAFLSPSLCRLINADAYALLIGIWNTMQLVWVSMLLSVQFIQVARAMTTYENMFGIRDASVTSAFTSTGMPLDPNHPSFISGSSGDPNDPHAGHNHGRGGRKGGCLSQIAVLLGVTPFIETVSGRTVGSSIAAAKKKKKNPYSHGCIANCSDFWCDPAPVFGRRETGMAVVKGEKVNYTDMYEAPTLIEMTRGRRRGGYEAVTSEEV</sequence>
<feature type="repeat" description="ANK" evidence="19">
    <location>
        <begin position="664"/>
        <end position="696"/>
    </location>
</feature>
<comment type="subcellular location">
    <subcellularLocation>
        <location evidence="3">Early endosome membrane</location>
        <topology evidence="3">Multi-pass membrane protein</topology>
    </subcellularLocation>
</comment>
<evidence type="ECO:0000256" key="16">
    <source>
        <dbReference type="ARBA" id="ARBA00026192"/>
    </source>
</evidence>
<name>A0ABR4MBG2_9PEZI</name>
<comment type="caution">
    <text evidence="25">The sequence shown here is derived from an EMBL/GenBank/DDBJ whole genome shotgun (WGS) entry which is preliminary data.</text>
</comment>
<feature type="repeat" description="ANK" evidence="19">
    <location>
        <begin position="764"/>
        <end position="796"/>
    </location>
</feature>
<dbReference type="Gene3D" id="1.25.40.20">
    <property type="entry name" value="Ankyrin repeat-containing domain"/>
    <property type="match status" value="1"/>
</dbReference>
<dbReference type="CDD" id="cd04608">
    <property type="entry name" value="CBS_pair_CBS"/>
    <property type="match status" value="1"/>
</dbReference>
<dbReference type="Pfam" id="PF00291">
    <property type="entry name" value="PALP"/>
    <property type="match status" value="1"/>
</dbReference>
<evidence type="ECO:0000256" key="19">
    <source>
        <dbReference type="PROSITE-ProRule" id="PRU00023"/>
    </source>
</evidence>
<evidence type="ECO:0000256" key="1">
    <source>
        <dbReference type="ARBA" id="ARBA00001933"/>
    </source>
</evidence>